<keyword evidence="5" id="KW-1185">Reference proteome</keyword>
<reference evidence="4 5" key="1">
    <citation type="submission" date="2017-03" db="EMBL/GenBank/DDBJ databases">
        <title>Complete genome sequence of Candidatus 'Thiodictyon syntrophicum' sp. nov. strain Cad16T, a photolithoautotroph purple sulfur bacterium isolated from an alpine meromictic lake.</title>
        <authorList>
            <person name="Luedin S.M."/>
            <person name="Pothier J.F."/>
            <person name="Danza F."/>
            <person name="Storelli N."/>
            <person name="Wittwer M."/>
            <person name="Tonolla M."/>
        </authorList>
    </citation>
    <scope>NUCLEOTIDE SEQUENCE [LARGE SCALE GENOMIC DNA]</scope>
    <source>
        <strain evidence="4 5">Cad16T</strain>
    </source>
</reference>
<keyword evidence="1" id="KW-0547">Nucleotide-binding</keyword>
<name>A0A2K8UH27_9GAMM</name>
<dbReference type="AlphaFoldDB" id="A0A2K8UH27"/>
<evidence type="ECO:0000259" key="3">
    <source>
        <dbReference type="Pfam" id="PF00501"/>
    </source>
</evidence>
<dbReference type="GO" id="GO:0005524">
    <property type="term" value="F:ATP binding"/>
    <property type="evidence" value="ECO:0007669"/>
    <property type="project" value="UniProtKB-KW"/>
</dbReference>
<dbReference type="InterPro" id="IPR042099">
    <property type="entry name" value="ANL_N_sf"/>
</dbReference>
<dbReference type="GO" id="GO:0004467">
    <property type="term" value="F:long-chain fatty acid-CoA ligase activity"/>
    <property type="evidence" value="ECO:0007669"/>
    <property type="project" value="TreeGrafter"/>
</dbReference>
<dbReference type="SUPFAM" id="SSF56801">
    <property type="entry name" value="Acetyl-CoA synthetase-like"/>
    <property type="match status" value="1"/>
</dbReference>
<evidence type="ECO:0000256" key="2">
    <source>
        <dbReference type="ARBA" id="ARBA00022840"/>
    </source>
</evidence>
<feature type="domain" description="AMP-dependent synthetase/ligase" evidence="3">
    <location>
        <begin position="25"/>
        <end position="431"/>
    </location>
</feature>
<accession>A0A2K8UH27</accession>
<dbReference type="EMBL" id="CP020370">
    <property type="protein sequence ID" value="AUB84886.1"/>
    <property type="molecule type" value="Genomic_DNA"/>
</dbReference>
<dbReference type="GO" id="GO:0016020">
    <property type="term" value="C:membrane"/>
    <property type="evidence" value="ECO:0007669"/>
    <property type="project" value="TreeGrafter"/>
</dbReference>
<dbReference type="RefSeq" id="WP_100922539.1">
    <property type="nucleotide sequence ID" value="NZ_CP020370.1"/>
</dbReference>
<dbReference type="InterPro" id="IPR000873">
    <property type="entry name" value="AMP-dep_synth/lig_dom"/>
</dbReference>
<dbReference type="Proteomes" id="UP000232638">
    <property type="component" value="Chromosome"/>
</dbReference>
<evidence type="ECO:0000256" key="1">
    <source>
        <dbReference type="ARBA" id="ARBA00022741"/>
    </source>
</evidence>
<evidence type="ECO:0000313" key="5">
    <source>
        <dbReference type="Proteomes" id="UP000232638"/>
    </source>
</evidence>
<keyword evidence="2" id="KW-0067">ATP-binding</keyword>
<evidence type="ECO:0000313" key="4">
    <source>
        <dbReference type="EMBL" id="AUB84886.1"/>
    </source>
</evidence>
<organism evidence="4 5">
    <name type="scientific">Candidatus Thiodictyon syntrophicum</name>
    <dbReference type="NCBI Taxonomy" id="1166950"/>
    <lineage>
        <taxon>Bacteria</taxon>
        <taxon>Pseudomonadati</taxon>
        <taxon>Pseudomonadota</taxon>
        <taxon>Gammaproteobacteria</taxon>
        <taxon>Chromatiales</taxon>
        <taxon>Chromatiaceae</taxon>
        <taxon>Thiodictyon</taxon>
    </lineage>
</organism>
<dbReference type="Gene3D" id="3.40.50.12780">
    <property type="entry name" value="N-terminal domain of ligase-like"/>
    <property type="match status" value="1"/>
</dbReference>
<keyword evidence="4" id="KW-0436">Ligase</keyword>
<dbReference type="PANTHER" id="PTHR43272:SF33">
    <property type="entry name" value="AMP-BINDING DOMAIN-CONTAINING PROTEIN-RELATED"/>
    <property type="match status" value="1"/>
</dbReference>
<dbReference type="OrthoDB" id="5296889at2"/>
<dbReference type="PANTHER" id="PTHR43272">
    <property type="entry name" value="LONG-CHAIN-FATTY-ACID--COA LIGASE"/>
    <property type="match status" value="1"/>
</dbReference>
<protein>
    <submittedName>
        <fullName evidence="4">Long-chain fatty acid--CoA ligase</fullName>
    </submittedName>
</protein>
<dbReference type="CDD" id="cd05907">
    <property type="entry name" value="VL_LC_FACS_like"/>
    <property type="match status" value="1"/>
</dbReference>
<gene>
    <name evidence="4" type="ORF">THSYN_21765</name>
</gene>
<dbReference type="InterPro" id="IPR020845">
    <property type="entry name" value="AMP-binding_CS"/>
</dbReference>
<dbReference type="Pfam" id="PF00501">
    <property type="entry name" value="AMP-binding"/>
    <property type="match status" value="1"/>
</dbReference>
<sequence length="610" mass="65983">MTTESPGLPPHSITCDAARTLPGLFRQRVARSPAAVAYRQFEGGAWRDYTWSALAGLVGRWQLGFAGEGLQPGDRVALSLPNGVDWVCCDQAALGLGLVPVPLYATDSPDNIAHILADSGARLLLLDSDRRWPALAAGRAAFPALRRVLCLKRELPAADETLRDLADWLPRASADLVDLVQDPDALATLVYTSGTTGRSKGVMQSHHGILWTAQAVLRRIPAYPTDCFLSFLPLAHSFERTVGYYLPMMAGAQVAFARSVELLRQDLIRIRPSVLLGVPRVYERVYLVIQARLGPHGLRRRLLETTVDLGWRRFLVTQGRGPVLGPLARLAAVVLRRLIARQVLDRFGGRLRVAVSGGAPLASTVARFFIGLGLPLTEGYGLTETSPVLTNTAPADCIPGSVGRPLPGLELRIGPDGELLARTPGLMLGYWGQPAASASTIDADGWLHTGDLAELRDGYLYIRGRLKEILVTSAGEKIPPAELESALTMNPLFAQALILGEGRPYLAALLVLEPDAWARLAAGLALDPDDPAALHQSAARAAVLARVQDLLKGFPRHAQVRAVHLSLAPWTIENGLLTPTMKVKRGRLEERFREVIRRLYAGRELPGGAA</sequence>
<dbReference type="KEGG" id="tsy:THSYN_21765"/>
<proteinExistence type="predicted"/>
<dbReference type="Pfam" id="PF23562">
    <property type="entry name" value="AMP-binding_C_3"/>
    <property type="match status" value="1"/>
</dbReference>
<dbReference type="PROSITE" id="PS00455">
    <property type="entry name" value="AMP_BINDING"/>
    <property type="match status" value="1"/>
</dbReference>